<dbReference type="eggNOG" id="ENOG5033KSH">
    <property type="taxonomic scope" value="Bacteria"/>
</dbReference>
<evidence type="ECO:0000256" key="1">
    <source>
        <dbReference type="SAM" id="SignalP"/>
    </source>
</evidence>
<sequence length="192" mass="21300">MNKIKNLLNYLFLLSTTFCLPNVVIAGQTTQPIDAPLSNTLTKGDFSVTINNHSVSLGDRWNNNLAAEIGIVDSGTFVGKVPFDDTNYKFYQHKKPGVELYSANLWWDKAERSVDDYIVAQITVTAPDIATPRGIHVGTSVDDLRKSYGAGQDQNDDGEEWISYETGAKVLSFQIKDNNVLKITMNYDNGSE</sequence>
<organism evidence="2 3">
    <name type="scientific">Pseudescherichia vulneris NBRC 102420</name>
    <dbReference type="NCBI Taxonomy" id="1115515"/>
    <lineage>
        <taxon>Bacteria</taxon>
        <taxon>Pseudomonadati</taxon>
        <taxon>Pseudomonadota</taxon>
        <taxon>Gammaproteobacteria</taxon>
        <taxon>Enterobacterales</taxon>
        <taxon>Enterobacteriaceae</taxon>
        <taxon>Pseudescherichia</taxon>
    </lineage>
</organism>
<dbReference type="AlphaFoldDB" id="A0A090V3V1"/>
<keyword evidence="1" id="KW-0732">Signal</keyword>
<evidence type="ECO:0000313" key="3">
    <source>
        <dbReference type="Proteomes" id="UP000029462"/>
    </source>
</evidence>
<name>A0A090V3V1_PSEVU</name>
<dbReference type="OrthoDB" id="5998097at2"/>
<protein>
    <submittedName>
        <fullName evidence="2">Uncharacterized protein</fullName>
    </submittedName>
</protein>
<dbReference type="Proteomes" id="UP000029462">
    <property type="component" value="Unassembled WGS sequence"/>
</dbReference>
<feature type="chain" id="PRO_5001865334" evidence="1">
    <location>
        <begin position="27"/>
        <end position="192"/>
    </location>
</feature>
<dbReference type="RefSeq" id="WP_052512376.1">
    <property type="nucleotide sequence ID" value="NZ_BBMZ01000021.1"/>
</dbReference>
<feature type="signal peptide" evidence="1">
    <location>
        <begin position="1"/>
        <end position="26"/>
    </location>
</feature>
<proteinExistence type="predicted"/>
<dbReference type="STRING" id="1115515.EV102420_21_00050"/>
<accession>A0A090V3V1</accession>
<gene>
    <name evidence="2" type="ORF">EV102420_21_00050</name>
</gene>
<dbReference type="EMBL" id="BBMZ01000021">
    <property type="protein sequence ID" value="GAL59570.1"/>
    <property type="molecule type" value="Genomic_DNA"/>
</dbReference>
<comment type="caution">
    <text evidence="2">The sequence shown here is derived from an EMBL/GenBank/DDBJ whole genome shotgun (WGS) entry which is preliminary data.</text>
</comment>
<keyword evidence="3" id="KW-1185">Reference proteome</keyword>
<evidence type="ECO:0000313" key="2">
    <source>
        <dbReference type="EMBL" id="GAL59570.1"/>
    </source>
</evidence>
<reference evidence="2 3" key="1">
    <citation type="submission" date="2014-09" db="EMBL/GenBank/DDBJ databases">
        <title>Whole genome shotgun sequence of Escherichia vulneris NBRC 102420.</title>
        <authorList>
            <person name="Yoshida Y."/>
            <person name="Hosoyama A."/>
            <person name="Tsuchikane K."/>
            <person name="Ohji S."/>
            <person name="Ichikawa N."/>
            <person name="Kimura A."/>
            <person name="Yamazoe A."/>
            <person name="Ezaki T."/>
            <person name="Fujita N."/>
        </authorList>
    </citation>
    <scope>NUCLEOTIDE SEQUENCE [LARGE SCALE GENOMIC DNA]</scope>
    <source>
        <strain evidence="2 3">NBRC 102420</strain>
    </source>
</reference>